<evidence type="ECO:0000256" key="1">
    <source>
        <dbReference type="SAM" id="Phobius"/>
    </source>
</evidence>
<evidence type="ECO:0008006" key="4">
    <source>
        <dbReference type="Google" id="ProtNLM"/>
    </source>
</evidence>
<sequence length="164" mass="18222">MITPVIILILLISPLLFVLIKGQVTQQAINIKQYASIGLGITFVFFAIGHIVKTHGMVEMLPPWVPLRLQLVYATGLLEFAVGIALFTTKYRELAAKLAVVIFIVFFPANIYAALNSIGLGGHQWGPIYLLIRAPLQIILIAWAYFLCVKTYRPVLIATTENNQ</sequence>
<dbReference type="PANTHER" id="PTHR36974:SF1">
    <property type="entry name" value="DOXX FAMILY MEMBRANE PROTEIN"/>
    <property type="match status" value="1"/>
</dbReference>
<protein>
    <recommendedName>
        <fullName evidence="4">DoxX family protein</fullName>
    </recommendedName>
</protein>
<accession>A0ABU8EVQ0</accession>
<name>A0ABU8EVQ0_9GAMM</name>
<evidence type="ECO:0000313" key="2">
    <source>
        <dbReference type="EMBL" id="MEI4551059.1"/>
    </source>
</evidence>
<keyword evidence="1" id="KW-1133">Transmembrane helix</keyword>
<feature type="transmembrane region" description="Helical" evidence="1">
    <location>
        <begin position="127"/>
        <end position="148"/>
    </location>
</feature>
<dbReference type="EMBL" id="JBAWKS010000002">
    <property type="protein sequence ID" value="MEI4551059.1"/>
    <property type="molecule type" value="Genomic_DNA"/>
</dbReference>
<gene>
    <name evidence="2" type="ORF">WAE96_15410</name>
</gene>
<dbReference type="PANTHER" id="PTHR36974">
    <property type="entry name" value="MEMBRANE PROTEIN-RELATED"/>
    <property type="match status" value="1"/>
</dbReference>
<keyword evidence="1" id="KW-0812">Transmembrane</keyword>
<feature type="transmembrane region" description="Helical" evidence="1">
    <location>
        <begin position="34"/>
        <end position="52"/>
    </location>
</feature>
<feature type="transmembrane region" description="Helical" evidence="1">
    <location>
        <begin position="94"/>
        <end position="115"/>
    </location>
</feature>
<proteinExistence type="predicted"/>
<feature type="transmembrane region" description="Helical" evidence="1">
    <location>
        <begin position="6"/>
        <end position="22"/>
    </location>
</feature>
<dbReference type="Proteomes" id="UP001382455">
    <property type="component" value="Unassembled WGS sequence"/>
</dbReference>
<keyword evidence="3" id="KW-1185">Reference proteome</keyword>
<dbReference type="RefSeq" id="WP_336436100.1">
    <property type="nucleotide sequence ID" value="NZ_JBAWKS010000002.1"/>
</dbReference>
<keyword evidence="1" id="KW-0472">Membrane</keyword>
<reference evidence="2 3" key="1">
    <citation type="submission" date="2023-12" db="EMBL/GenBank/DDBJ databases">
        <title>Friends and Foes: Symbiotic and Algicidal bacterial influence on Karenia brevis blooms.</title>
        <authorList>
            <person name="Fei C."/>
            <person name="Mohamed A.R."/>
            <person name="Booker A."/>
            <person name="Arshad M."/>
            <person name="Klass S."/>
            <person name="Ahn S."/>
            <person name="Gilbert P.M."/>
            <person name="Heil C.A."/>
            <person name="Martinez J.M."/>
            <person name="Amin S.A."/>
        </authorList>
    </citation>
    <scope>NUCLEOTIDE SEQUENCE [LARGE SCALE GENOMIC DNA]</scope>
    <source>
        <strain evidence="2 3">CE15</strain>
    </source>
</reference>
<comment type="caution">
    <text evidence="2">The sequence shown here is derived from an EMBL/GenBank/DDBJ whole genome shotgun (WGS) entry which is preliminary data.</text>
</comment>
<feature type="transmembrane region" description="Helical" evidence="1">
    <location>
        <begin position="67"/>
        <end position="87"/>
    </location>
</feature>
<organism evidence="2 3">
    <name type="scientific">Pseudoalteromonas spongiae</name>
    <dbReference type="NCBI Taxonomy" id="298657"/>
    <lineage>
        <taxon>Bacteria</taxon>
        <taxon>Pseudomonadati</taxon>
        <taxon>Pseudomonadota</taxon>
        <taxon>Gammaproteobacteria</taxon>
        <taxon>Alteromonadales</taxon>
        <taxon>Pseudoalteromonadaceae</taxon>
        <taxon>Pseudoalteromonas</taxon>
    </lineage>
</organism>
<evidence type="ECO:0000313" key="3">
    <source>
        <dbReference type="Proteomes" id="UP001382455"/>
    </source>
</evidence>